<evidence type="ECO:0000313" key="1">
    <source>
        <dbReference type="EMBL" id="GFY13642.1"/>
    </source>
</evidence>
<name>A0A8X6VCT8_TRICX</name>
<organism evidence="1 2">
    <name type="scientific">Trichonephila clavipes</name>
    <name type="common">Golden silk orbweaver</name>
    <name type="synonym">Nephila clavipes</name>
    <dbReference type="NCBI Taxonomy" id="2585209"/>
    <lineage>
        <taxon>Eukaryota</taxon>
        <taxon>Metazoa</taxon>
        <taxon>Ecdysozoa</taxon>
        <taxon>Arthropoda</taxon>
        <taxon>Chelicerata</taxon>
        <taxon>Arachnida</taxon>
        <taxon>Araneae</taxon>
        <taxon>Araneomorphae</taxon>
        <taxon>Entelegynae</taxon>
        <taxon>Araneoidea</taxon>
        <taxon>Nephilidae</taxon>
        <taxon>Trichonephila</taxon>
    </lineage>
</organism>
<proteinExistence type="predicted"/>
<protein>
    <submittedName>
        <fullName evidence="1">Uncharacterized protein</fullName>
    </submittedName>
</protein>
<keyword evidence="2" id="KW-1185">Reference proteome</keyword>
<gene>
    <name evidence="1" type="ORF">TNCV_4960121</name>
</gene>
<comment type="caution">
    <text evidence="1">The sequence shown here is derived from an EMBL/GenBank/DDBJ whole genome shotgun (WGS) entry which is preliminary data.</text>
</comment>
<dbReference type="Proteomes" id="UP000887159">
    <property type="component" value="Unassembled WGS sequence"/>
</dbReference>
<dbReference type="EMBL" id="BMAU01021323">
    <property type="protein sequence ID" value="GFY13642.1"/>
    <property type="molecule type" value="Genomic_DNA"/>
</dbReference>
<accession>A0A8X6VCT8</accession>
<sequence length="111" mass="12874">MTLFFRIKSPDPPPPLKLKSQLKLKITENLAQDVELSLAPENEIIIPKPKTPSPVMLKMKENYRDQIKFLSRKFLDINSKTTGEYIKLHVNTDEGILRNLNHVLEENSDFE</sequence>
<dbReference type="AlphaFoldDB" id="A0A8X6VCT8"/>
<reference evidence="1" key="1">
    <citation type="submission" date="2020-08" db="EMBL/GenBank/DDBJ databases">
        <title>Multicomponent nature underlies the extraordinary mechanical properties of spider dragline silk.</title>
        <authorList>
            <person name="Kono N."/>
            <person name="Nakamura H."/>
            <person name="Mori M."/>
            <person name="Yoshida Y."/>
            <person name="Ohtoshi R."/>
            <person name="Malay A.D."/>
            <person name="Moran D.A.P."/>
            <person name="Tomita M."/>
            <person name="Numata K."/>
            <person name="Arakawa K."/>
        </authorList>
    </citation>
    <scope>NUCLEOTIDE SEQUENCE</scope>
</reference>
<evidence type="ECO:0000313" key="2">
    <source>
        <dbReference type="Proteomes" id="UP000887159"/>
    </source>
</evidence>